<keyword evidence="2" id="KW-0812">Transmembrane</keyword>
<dbReference type="EMBL" id="JBHRSW010000043">
    <property type="protein sequence ID" value="MFC3123042.1"/>
    <property type="molecule type" value="Genomic_DNA"/>
</dbReference>
<feature type="region of interest" description="Disordered" evidence="1">
    <location>
        <begin position="79"/>
        <end position="129"/>
    </location>
</feature>
<evidence type="ECO:0000256" key="1">
    <source>
        <dbReference type="SAM" id="MobiDB-lite"/>
    </source>
</evidence>
<dbReference type="SUPFAM" id="SSF48452">
    <property type="entry name" value="TPR-like"/>
    <property type="match status" value="1"/>
</dbReference>
<proteinExistence type="predicted"/>
<dbReference type="Proteomes" id="UP001595478">
    <property type="component" value="Unassembled WGS sequence"/>
</dbReference>
<dbReference type="InterPro" id="IPR011990">
    <property type="entry name" value="TPR-like_helical_dom_sf"/>
</dbReference>
<feature type="compositionally biased region" description="Basic and acidic residues" evidence="1">
    <location>
        <begin position="110"/>
        <end position="129"/>
    </location>
</feature>
<comment type="caution">
    <text evidence="3">The sequence shown here is derived from an EMBL/GenBank/DDBJ whole genome shotgun (WGS) entry which is preliminary data.</text>
</comment>
<reference evidence="4" key="1">
    <citation type="journal article" date="2019" name="Int. J. Syst. Evol. Microbiol.">
        <title>The Global Catalogue of Microorganisms (GCM) 10K type strain sequencing project: providing services to taxonomists for standard genome sequencing and annotation.</title>
        <authorList>
            <consortium name="The Broad Institute Genomics Platform"/>
            <consortium name="The Broad Institute Genome Sequencing Center for Infectious Disease"/>
            <person name="Wu L."/>
            <person name="Ma J."/>
        </authorList>
    </citation>
    <scope>NUCLEOTIDE SEQUENCE [LARGE SCALE GENOMIC DNA]</scope>
    <source>
        <strain evidence="4">KCTC 52473</strain>
    </source>
</reference>
<protein>
    <submittedName>
        <fullName evidence="3">Tetratricopeptide repeat protein</fullName>
    </submittedName>
</protein>
<keyword evidence="2" id="KW-0472">Membrane</keyword>
<dbReference type="Pfam" id="PF14559">
    <property type="entry name" value="TPR_19"/>
    <property type="match status" value="1"/>
</dbReference>
<sequence>MSVVNKMLRDLEGRERSEAASTAYIPPKLQGTRLLVLVIVSMVTIAVLASTLTLMWQGEQEQSLQVPKTIIKTKPVSQPEDLFASASPPIVGESSFERDTTEKNSPAKLAESKEKSTTHQASTDEVHAVRQGEQNEFVSSSTKEVTHHHVDLAEKTQDEGLDAANTQPAPPKKDSYFEKVSSNGVNHQVAELRSTARFAVARGDTKKAVTTLYKVLSIDSSLVKVRKQLASLLYMQQREDEAFQLLFEGLEDVPEDSSMRLMLARIAYKQGDQKLTMEILKGQPKTSMAVSEFVGFRAALAERHGEYSLAFEDYQTLVLREPQNAKWWLGLAVSQDKLALPEQALSSYRQVRQMNQLPDQVHDFVEQRLQALTRES</sequence>
<dbReference type="SMART" id="SM00028">
    <property type="entry name" value="TPR"/>
    <property type="match status" value="4"/>
</dbReference>
<evidence type="ECO:0000313" key="4">
    <source>
        <dbReference type="Proteomes" id="UP001595478"/>
    </source>
</evidence>
<evidence type="ECO:0000313" key="3">
    <source>
        <dbReference type="EMBL" id="MFC3123042.1"/>
    </source>
</evidence>
<organism evidence="3 4">
    <name type="scientific">Agaribacter flavus</name>
    <dbReference type="NCBI Taxonomy" id="1902781"/>
    <lineage>
        <taxon>Bacteria</taxon>
        <taxon>Pseudomonadati</taxon>
        <taxon>Pseudomonadota</taxon>
        <taxon>Gammaproteobacteria</taxon>
        <taxon>Alteromonadales</taxon>
        <taxon>Alteromonadaceae</taxon>
        <taxon>Agaribacter</taxon>
    </lineage>
</organism>
<dbReference type="Gene3D" id="1.25.40.10">
    <property type="entry name" value="Tetratricopeptide repeat domain"/>
    <property type="match status" value="2"/>
</dbReference>
<evidence type="ECO:0000256" key="2">
    <source>
        <dbReference type="SAM" id="Phobius"/>
    </source>
</evidence>
<dbReference type="RefSeq" id="WP_376921162.1">
    <property type="nucleotide sequence ID" value="NZ_JBHRSW010000043.1"/>
</dbReference>
<feature type="transmembrane region" description="Helical" evidence="2">
    <location>
        <begin position="34"/>
        <end position="56"/>
    </location>
</feature>
<dbReference type="InterPro" id="IPR019734">
    <property type="entry name" value="TPR_rpt"/>
</dbReference>
<name>A0ABV7FXN7_9ALTE</name>
<feature type="region of interest" description="Disordered" evidence="1">
    <location>
        <begin position="155"/>
        <end position="178"/>
    </location>
</feature>
<keyword evidence="2" id="KW-1133">Transmembrane helix</keyword>
<keyword evidence="4" id="KW-1185">Reference proteome</keyword>
<accession>A0ABV7FXN7</accession>
<gene>
    <name evidence="3" type="ORF">ACFOHL_15565</name>
</gene>